<evidence type="ECO:0008006" key="3">
    <source>
        <dbReference type="Google" id="ProtNLM"/>
    </source>
</evidence>
<accession>A0A368W563</accession>
<dbReference type="RefSeq" id="WP_114378415.1">
    <property type="nucleotide sequence ID" value="NZ_QPJD01000002.1"/>
</dbReference>
<evidence type="ECO:0000313" key="2">
    <source>
        <dbReference type="Proteomes" id="UP000252415"/>
    </source>
</evidence>
<keyword evidence="2" id="KW-1185">Reference proteome</keyword>
<reference evidence="1 2" key="1">
    <citation type="submission" date="2018-07" db="EMBL/GenBank/DDBJ databases">
        <title>Genomic Encyclopedia of Type Strains, Phase III (KMG-III): the genomes of soil and plant-associated and newly described type strains.</title>
        <authorList>
            <person name="Whitman W."/>
        </authorList>
    </citation>
    <scope>NUCLEOTIDE SEQUENCE [LARGE SCALE GENOMIC DNA]</scope>
    <source>
        <strain evidence="1 2">CECT 7506</strain>
    </source>
</reference>
<dbReference type="Proteomes" id="UP000252415">
    <property type="component" value="Unassembled WGS sequence"/>
</dbReference>
<comment type="caution">
    <text evidence="1">The sequence shown here is derived from an EMBL/GenBank/DDBJ whole genome shotgun (WGS) entry which is preliminary data.</text>
</comment>
<sequence>MSELEWIKWEMQGKPVPPPDVVKQFTVRSYGKQYSLPTLIETGTFLGDMISAVKDSFQSIISVELEPSLYELVRKKFSTEPHISIVFGDSGEVLPGILANIKHPCLFWLDGHWSGGYVKTARGALETPIRQELHHIFQHPVKEHVILIDDARMFTGQNDYPTLDELRALVRSYDASLQFHLEHDIIRIHR</sequence>
<dbReference type="AlphaFoldDB" id="A0A368W563"/>
<organism evidence="1 2">
    <name type="scientific">Paenibacillus prosopidis</name>
    <dbReference type="NCBI Taxonomy" id="630520"/>
    <lineage>
        <taxon>Bacteria</taxon>
        <taxon>Bacillati</taxon>
        <taxon>Bacillota</taxon>
        <taxon>Bacilli</taxon>
        <taxon>Bacillales</taxon>
        <taxon>Paenibacillaceae</taxon>
        <taxon>Paenibacillus</taxon>
    </lineage>
</organism>
<protein>
    <recommendedName>
        <fullName evidence="3">Class I SAM-dependent methyltransferase</fullName>
    </recommendedName>
</protein>
<dbReference type="OrthoDB" id="5329963at2"/>
<proteinExistence type="predicted"/>
<gene>
    <name evidence="1" type="ORF">DFP97_10287</name>
</gene>
<name>A0A368W563_9BACL</name>
<evidence type="ECO:0000313" key="1">
    <source>
        <dbReference type="EMBL" id="RCW50895.1"/>
    </source>
</evidence>
<dbReference type="EMBL" id="QPJD01000002">
    <property type="protein sequence ID" value="RCW50895.1"/>
    <property type="molecule type" value="Genomic_DNA"/>
</dbReference>